<dbReference type="InterPro" id="IPR001356">
    <property type="entry name" value="HD"/>
</dbReference>
<evidence type="ECO:0000256" key="2">
    <source>
        <dbReference type="ARBA" id="ARBA00022723"/>
    </source>
</evidence>
<dbReference type="SUPFAM" id="SSF57716">
    <property type="entry name" value="Glucocorticoid receptor-like (DNA-binding domain)"/>
    <property type="match status" value="2"/>
</dbReference>
<evidence type="ECO:0000256" key="12">
    <source>
        <dbReference type="SAM" id="MobiDB-lite"/>
    </source>
</evidence>
<feature type="domain" description="LIM zinc-binding" evidence="13">
    <location>
        <begin position="42"/>
        <end position="103"/>
    </location>
</feature>
<feature type="region of interest" description="Disordered" evidence="12">
    <location>
        <begin position="166"/>
        <end position="190"/>
    </location>
</feature>
<dbReference type="Pfam" id="PF00412">
    <property type="entry name" value="LIM"/>
    <property type="match status" value="2"/>
</dbReference>
<keyword evidence="6 9" id="KW-0238">DNA-binding</keyword>
<evidence type="ECO:0000256" key="4">
    <source>
        <dbReference type="ARBA" id="ARBA00022833"/>
    </source>
</evidence>
<evidence type="ECO:0000256" key="6">
    <source>
        <dbReference type="ARBA" id="ARBA00023125"/>
    </source>
</evidence>
<organism evidence="15 16">
    <name type="scientific">Porites evermanni</name>
    <dbReference type="NCBI Taxonomy" id="104178"/>
    <lineage>
        <taxon>Eukaryota</taxon>
        <taxon>Metazoa</taxon>
        <taxon>Cnidaria</taxon>
        <taxon>Anthozoa</taxon>
        <taxon>Hexacorallia</taxon>
        <taxon>Scleractinia</taxon>
        <taxon>Fungiina</taxon>
        <taxon>Poritidae</taxon>
        <taxon>Porites</taxon>
    </lineage>
</organism>
<sequence>MFVRRADGSTVSQSYSKSKSSEVQSNCTSQSFSTVAENQSYSKCGGCNEEIRDKYLLQALDKLWHVYCLRCSDCRETLSDDGKCYVRDGNILCDFDFFRRYGKPCTICNEGISPKQSVRKVLDKVYHISCFSCVSCKQQLSTGDLFYLLDDGGIICKPDYDGEQLTKYSGESNPSSPNAESPKSPVRDKSKRVRTFITAQQLSVLKSVYHSSPRPDFAERLRISKETGLDMRVVQVWFQNHRAKERRQSEKGKDPWINILTKTASAAARRRSRSLELTGTPCSPLHEAVHFSDLMCSEDDRGPSKSANSILNVSQQLEDFNQPAAIVANHRPASFTSSTLHNVVIPPLSPAVHDVLSSPGFVFTAAHRPSNFPPVQELLEICEEELRTLTNQETGVYPNQQSPTYSYYADSESDRSNINTPAEERYFVFPDVPGTPDKRRYSSHPSHPTVFPFDPETINGAT</sequence>
<dbReference type="PROSITE" id="PS00027">
    <property type="entry name" value="HOMEOBOX_1"/>
    <property type="match status" value="1"/>
</dbReference>
<dbReference type="Pfam" id="PF00046">
    <property type="entry name" value="Homeodomain"/>
    <property type="match status" value="1"/>
</dbReference>
<evidence type="ECO:0000313" key="15">
    <source>
        <dbReference type="EMBL" id="CAH3020682.1"/>
    </source>
</evidence>
<feature type="compositionally biased region" description="Low complexity" evidence="12">
    <location>
        <begin position="169"/>
        <end position="184"/>
    </location>
</feature>
<feature type="domain" description="LIM zinc-binding" evidence="13">
    <location>
        <begin position="104"/>
        <end position="166"/>
    </location>
</feature>
<dbReference type="Gene3D" id="2.10.110.10">
    <property type="entry name" value="Cysteine Rich Protein"/>
    <property type="match status" value="2"/>
</dbReference>
<keyword evidence="5 10" id="KW-0440">LIM domain</keyword>
<dbReference type="InterPro" id="IPR017970">
    <property type="entry name" value="Homeobox_CS"/>
</dbReference>
<dbReference type="SMART" id="SM00389">
    <property type="entry name" value="HOX"/>
    <property type="match status" value="1"/>
</dbReference>
<gene>
    <name evidence="15" type="ORF">PEVE_00008233</name>
</gene>
<evidence type="ECO:0000256" key="1">
    <source>
        <dbReference type="ARBA" id="ARBA00004123"/>
    </source>
</evidence>
<dbReference type="SUPFAM" id="SSF46689">
    <property type="entry name" value="Homeodomain-like"/>
    <property type="match status" value="1"/>
</dbReference>
<dbReference type="SMART" id="SM00132">
    <property type="entry name" value="LIM"/>
    <property type="match status" value="2"/>
</dbReference>
<feature type="domain" description="Homeobox" evidence="14">
    <location>
        <begin position="188"/>
        <end position="248"/>
    </location>
</feature>
<feature type="region of interest" description="Disordered" evidence="12">
    <location>
        <begin position="435"/>
        <end position="462"/>
    </location>
</feature>
<evidence type="ECO:0000256" key="7">
    <source>
        <dbReference type="ARBA" id="ARBA00023155"/>
    </source>
</evidence>
<feature type="DNA-binding region" description="Homeobox" evidence="9">
    <location>
        <begin position="190"/>
        <end position="249"/>
    </location>
</feature>
<dbReference type="CDD" id="cd00086">
    <property type="entry name" value="homeodomain"/>
    <property type="match status" value="1"/>
</dbReference>
<evidence type="ECO:0000256" key="9">
    <source>
        <dbReference type="PROSITE-ProRule" id="PRU00108"/>
    </source>
</evidence>
<dbReference type="Proteomes" id="UP001159427">
    <property type="component" value="Unassembled WGS sequence"/>
</dbReference>
<dbReference type="PANTHER" id="PTHR24208">
    <property type="entry name" value="LIM/HOMEOBOX PROTEIN LHX"/>
    <property type="match status" value="1"/>
</dbReference>
<dbReference type="PROSITE" id="PS50071">
    <property type="entry name" value="HOMEOBOX_2"/>
    <property type="match status" value="1"/>
</dbReference>
<accession>A0ABN8LX24</accession>
<proteinExistence type="predicted"/>
<protein>
    <submittedName>
        <fullName evidence="15">Uncharacterized protein</fullName>
    </submittedName>
</protein>
<dbReference type="EMBL" id="CALNXI010000156">
    <property type="protein sequence ID" value="CAH3020682.1"/>
    <property type="molecule type" value="Genomic_DNA"/>
</dbReference>
<dbReference type="InterPro" id="IPR009057">
    <property type="entry name" value="Homeodomain-like_sf"/>
</dbReference>
<dbReference type="InterPro" id="IPR050453">
    <property type="entry name" value="LIM_Homeobox_TF"/>
</dbReference>
<reference evidence="15 16" key="1">
    <citation type="submission" date="2022-05" db="EMBL/GenBank/DDBJ databases">
        <authorList>
            <consortium name="Genoscope - CEA"/>
            <person name="William W."/>
        </authorList>
    </citation>
    <scope>NUCLEOTIDE SEQUENCE [LARGE SCALE GENOMIC DNA]</scope>
</reference>
<comment type="caution">
    <text evidence="15">The sequence shown here is derived from an EMBL/GenBank/DDBJ whole genome shotgun (WGS) entry which is preliminary data.</text>
</comment>
<evidence type="ECO:0000256" key="5">
    <source>
        <dbReference type="ARBA" id="ARBA00023038"/>
    </source>
</evidence>
<dbReference type="PROSITE" id="PS00478">
    <property type="entry name" value="LIM_DOMAIN_1"/>
    <property type="match status" value="2"/>
</dbReference>
<keyword evidence="8 9" id="KW-0539">Nucleus</keyword>
<keyword evidence="4 10" id="KW-0862">Zinc</keyword>
<evidence type="ECO:0000256" key="3">
    <source>
        <dbReference type="ARBA" id="ARBA00022737"/>
    </source>
</evidence>
<evidence type="ECO:0000259" key="13">
    <source>
        <dbReference type="PROSITE" id="PS50023"/>
    </source>
</evidence>
<dbReference type="Gene3D" id="1.10.10.60">
    <property type="entry name" value="Homeodomain-like"/>
    <property type="match status" value="1"/>
</dbReference>
<evidence type="ECO:0000256" key="11">
    <source>
        <dbReference type="RuleBase" id="RU000682"/>
    </source>
</evidence>
<name>A0ABN8LX24_9CNID</name>
<evidence type="ECO:0000256" key="8">
    <source>
        <dbReference type="ARBA" id="ARBA00023242"/>
    </source>
</evidence>
<comment type="subcellular location">
    <subcellularLocation>
        <location evidence="1 9 11">Nucleus</location>
    </subcellularLocation>
</comment>
<dbReference type="PANTHER" id="PTHR24208:SF128">
    <property type="entry name" value="LIM3, ISOFORM G"/>
    <property type="match status" value="1"/>
</dbReference>
<evidence type="ECO:0000313" key="16">
    <source>
        <dbReference type="Proteomes" id="UP001159427"/>
    </source>
</evidence>
<keyword evidence="7 9" id="KW-0371">Homeobox</keyword>
<keyword evidence="2 10" id="KW-0479">Metal-binding</keyword>
<evidence type="ECO:0000256" key="10">
    <source>
        <dbReference type="PROSITE-ProRule" id="PRU00125"/>
    </source>
</evidence>
<dbReference type="PROSITE" id="PS50023">
    <property type="entry name" value="LIM_DOMAIN_2"/>
    <property type="match status" value="2"/>
</dbReference>
<keyword evidence="16" id="KW-1185">Reference proteome</keyword>
<dbReference type="InterPro" id="IPR001781">
    <property type="entry name" value="Znf_LIM"/>
</dbReference>
<keyword evidence="3" id="KW-0677">Repeat</keyword>
<evidence type="ECO:0000259" key="14">
    <source>
        <dbReference type="PROSITE" id="PS50071"/>
    </source>
</evidence>